<gene>
    <name evidence="2" type="ORF">DAMNIGENAA_31390</name>
</gene>
<organism evidence="2 3">
    <name type="scientific">Desulforhabdus amnigena</name>
    <dbReference type="NCBI Taxonomy" id="40218"/>
    <lineage>
        <taxon>Bacteria</taxon>
        <taxon>Pseudomonadati</taxon>
        <taxon>Thermodesulfobacteriota</taxon>
        <taxon>Syntrophobacteria</taxon>
        <taxon>Syntrophobacterales</taxon>
        <taxon>Syntrophobacteraceae</taxon>
        <taxon>Desulforhabdus</taxon>
    </lineage>
</organism>
<dbReference type="InterPro" id="IPR009078">
    <property type="entry name" value="Ferritin-like_SF"/>
</dbReference>
<evidence type="ECO:0000259" key="1">
    <source>
        <dbReference type="Pfam" id="PF02915"/>
    </source>
</evidence>
<evidence type="ECO:0000313" key="3">
    <source>
        <dbReference type="Proteomes" id="UP001144372"/>
    </source>
</evidence>
<dbReference type="RefSeq" id="WP_281795717.1">
    <property type="nucleotide sequence ID" value="NZ_BSDR01000001.1"/>
</dbReference>
<protein>
    <submittedName>
        <fullName evidence="2">Ferritin</fullName>
    </submittedName>
</protein>
<dbReference type="InterPro" id="IPR003251">
    <property type="entry name" value="Rr_diiron-bd_dom"/>
</dbReference>
<dbReference type="SUPFAM" id="SSF47240">
    <property type="entry name" value="Ferritin-like"/>
    <property type="match status" value="1"/>
</dbReference>
<dbReference type="PANTHER" id="PTHR33531:SF7">
    <property type="entry name" value="HYPOTHETICAL MEMBRANE PROTEIN, CONSERVED"/>
    <property type="match status" value="1"/>
</dbReference>
<dbReference type="Pfam" id="PF02915">
    <property type="entry name" value="Rubrerythrin"/>
    <property type="match status" value="1"/>
</dbReference>
<name>A0A9W6FVK8_9BACT</name>
<keyword evidence="3" id="KW-1185">Reference proteome</keyword>
<evidence type="ECO:0000313" key="2">
    <source>
        <dbReference type="EMBL" id="GLI35706.1"/>
    </source>
</evidence>
<dbReference type="Proteomes" id="UP001144372">
    <property type="component" value="Unassembled WGS sequence"/>
</dbReference>
<dbReference type="EMBL" id="BSDR01000001">
    <property type="protein sequence ID" value="GLI35706.1"/>
    <property type="molecule type" value="Genomic_DNA"/>
</dbReference>
<proteinExistence type="predicted"/>
<reference evidence="2" key="1">
    <citation type="submission" date="2022-12" db="EMBL/GenBank/DDBJ databases">
        <title>Reference genome sequencing for broad-spectrum identification of bacterial and archaeal isolates by mass spectrometry.</title>
        <authorList>
            <person name="Sekiguchi Y."/>
            <person name="Tourlousse D.M."/>
        </authorList>
    </citation>
    <scope>NUCLEOTIDE SEQUENCE</scope>
    <source>
        <strain evidence="2">ASRB1</strain>
    </source>
</reference>
<dbReference type="CDD" id="cd01045">
    <property type="entry name" value="Ferritin_like_AB"/>
    <property type="match status" value="1"/>
</dbReference>
<dbReference type="AlphaFoldDB" id="A0A9W6FVK8"/>
<feature type="domain" description="Rubrerythrin diiron-binding" evidence="1">
    <location>
        <begin position="6"/>
        <end position="146"/>
    </location>
</feature>
<dbReference type="PANTHER" id="PTHR33531">
    <property type="entry name" value="RUBRERYTHRIN SUBFAMILY"/>
    <property type="match status" value="1"/>
</dbReference>
<dbReference type="Gene3D" id="1.20.1260.10">
    <property type="match status" value="1"/>
</dbReference>
<sequence length="155" mass="18171">MFTGAEILDLAIRIEENGERFYREAIENVADRSLKELLRWNADEEVAHRDYFIRMKKMIALREKDDLADQMSGFILQDAVSDHAFSLEEVDFSSISDEDELLKIAIGFEQDSIAFYEIMESFVSDAETLKHVQRIQDEERRHIALLEDRRRRIAG</sequence>
<dbReference type="GO" id="GO:0046872">
    <property type="term" value="F:metal ion binding"/>
    <property type="evidence" value="ECO:0007669"/>
    <property type="project" value="InterPro"/>
</dbReference>
<comment type="caution">
    <text evidence="2">The sequence shown here is derived from an EMBL/GenBank/DDBJ whole genome shotgun (WGS) entry which is preliminary data.</text>
</comment>
<dbReference type="GO" id="GO:0016491">
    <property type="term" value="F:oxidoreductase activity"/>
    <property type="evidence" value="ECO:0007669"/>
    <property type="project" value="InterPro"/>
</dbReference>
<dbReference type="InterPro" id="IPR012347">
    <property type="entry name" value="Ferritin-like"/>
</dbReference>
<accession>A0A9W6FVK8</accession>